<accession>A0A2T2X1G1</accession>
<evidence type="ECO:0000313" key="2">
    <source>
        <dbReference type="Proteomes" id="UP000242699"/>
    </source>
</evidence>
<comment type="caution">
    <text evidence="1">The sequence shown here is derived from an EMBL/GenBank/DDBJ whole genome shotgun (WGS) entry which is preliminary data.</text>
</comment>
<dbReference type="SUPFAM" id="SSF51161">
    <property type="entry name" value="Trimeric LpxA-like enzymes"/>
    <property type="match status" value="1"/>
</dbReference>
<sequence>MLLKFGDFYPQVGNPIFIAPGSYIIGQVSMGDYVSVWFNAVIRADTEMIRIGSGSNVQDNVTIHADPGFPCLIGENVTIGHNAVIHGAQIADEVLIGMGSVLMNGAKISRNVLIAAGSLVPEGMEIPEGMLAMGRPCRVIRPVRSEEVAAISRAASHYRDLWVQQGWHFR</sequence>
<dbReference type="Proteomes" id="UP000242699">
    <property type="component" value="Unassembled WGS sequence"/>
</dbReference>
<protein>
    <submittedName>
        <fullName evidence="1">Gamma carbonic anhydrase family protein</fullName>
    </submittedName>
</protein>
<reference evidence="1 2" key="1">
    <citation type="journal article" date="2014" name="BMC Genomics">
        <title>Comparison of environmental and isolate Sulfobacillus genomes reveals diverse carbon, sulfur, nitrogen, and hydrogen metabolisms.</title>
        <authorList>
            <person name="Justice N.B."/>
            <person name="Norman A."/>
            <person name="Brown C.T."/>
            <person name="Singh A."/>
            <person name="Thomas B.C."/>
            <person name="Banfield J.F."/>
        </authorList>
    </citation>
    <scope>NUCLEOTIDE SEQUENCE [LARGE SCALE GENOMIC DNA]</scope>
    <source>
        <strain evidence="1">AMDSBA1</strain>
    </source>
</reference>
<dbReference type="InterPro" id="IPR050484">
    <property type="entry name" value="Transf_Hexapept/Carb_Anhydrase"/>
</dbReference>
<dbReference type="Pfam" id="PF14602">
    <property type="entry name" value="Hexapep_2"/>
    <property type="match status" value="1"/>
</dbReference>
<dbReference type="PANTHER" id="PTHR13061">
    <property type="entry name" value="DYNACTIN SUBUNIT P25"/>
    <property type="match status" value="1"/>
</dbReference>
<dbReference type="Gene3D" id="2.160.10.10">
    <property type="entry name" value="Hexapeptide repeat proteins"/>
    <property type="match status" value="1"/>
</dbReference>
<dbReference type="CDD" id="cd04645">
    <property type="entry name" value="LbH_gamma_CA_like"/>
    <property type="match status" value="1"/>
</dbReference>
<dbReference type="EMBL" id="PXYT01000020">
    <property type="protein sequence ID" value="PSR28319.1"/>
    <property type="molecule type" value="Genomic_DNA"/>
</dbReference>
<organism evidence="1 2">
    <name type="scientific">Sulfobacillus benefaciens</name>
    <dbReference type="NCBI Taxonomy" id="453960"/>
    <lineage>
        <taxon>Bacteria</taxon>
        <taxon>Bacillati</taxon>
        <taxon>Bacillota</taxon>
        <taxon>Clostridia</taxon>
        <taxon>Eubacteriales</taxon>
        <taxon>Clostridiales Family XVII. Incertae Sedis</taxon>
        <taxon>Sulfobacillus</taxon>
    </lineage>
</organism>
<name>A0A2T2X1G1_9FIRM</name>
<dbReference type="InterPro" id="IPR047324">
    <property type="entry name" value="LbH_gamma_CA-like"/>
</dbReference>
<dbReference type="AlphaFoldDB" id="A0A2T2X1G1"/>
<evidence type="ECO:0000313" key="1">
    <source>
        <dbReference type="EMBL" id="PSR28319.1"/>
    </source>
</evidence>
<gene>
    <name evidence="1" type="ORF">C7B43_10070</name>
</gene>
<proteinExistence type="predicted"/>
<dbReference type="PANTHER" id="PTHR13061:SF29">
    <property type="entry name" value="GAMMA CARBONIC ANHYDRASE-LIKE 1, MITOCHONDRIAL-RELATED"/>
    <property type="match status" value="1"/>
</dbReference>
<dbReference type="InterPro" id="IPR011004">
    <property type="entry name" value="Trimer_LpxA-like_sf"/>
</dbReference>
<dbReference type="InterPro" id="IPR001451">
    <property type="entry name" value="Hexapep"/>
</dbReference>